<feature type="domain" description="Calx-beta" evidence="4">
    <location>
        <begin position="1072"/>
        <end position="1177"/>
    </location>
</feature>
<evidence type="ECO:0000259" key="4">
    <source>
        <dbReference type="SMART" id="SM00237"/>
    </source>
</evidence>
<dbReference type="EMBL" id="FOSQ01000007">
    <property type="protein sequence ID" value="SFK80291.1"/>
    <property type="molecule type" value="Genomic_DNA"/>
</dbReference>
<evidence type="ECO:0000256" key="3">
    <source>
        <dbReference type="ARBA" id="ARBA00022837"/>
    </source>
</evidence>
<dbReference type="InterPro" id="IPR038081">
    <property type="entry name" value="CalX-like_sf"/>
</dbReference>
<keyword evidence="2" id="KW-0677">Repeat</keyword>
<dbReference type="PANTHER" id="PTHR46682">
    <property type="entry name" value="ADHESION G-PROTEIN COUPLED RECEPTOR V1"/>
    <property type="match status" value="1"/>
</dbReference>
<keyword evidence="1" id="KW-0732">Signal</keyword>
<reference evidence="5 6" key="1">
    <citation type="submission" date="2016-10" db="EMBL/GenBank/DDBJ databases">
        <authorList>
            <person name="de Groot N.N."/>
        </authorList>
    </citation>
    <scope>NUCLEOTIDE SEQUENCE [LARGE SCALE GENOMIC DNA]</scope>
    <source>
        <strain evidence="5 6">DSM 19981</strain>
    </source>
</reference>
<dbReference type="Proteomes" id="UP000199473">
    <property type="component" value="Unassembled WGS sequence"/>
</dbReference>
<dbReference type="SMART" id="SM00237">
    <property type="entry name" value="Calx_beta"/>
    <property type="match status" value="6"/>
</dbReference>
<proteinExistence type="predicted"/>
<protein>
    <submittedName>
        <fullName evidence="5">Calx-beta domain-containing protein</fullName>
    </submittedName>
</protein>
<dbReference type="InterPro" id="IPR026919">
    <property type="entry name" value="ADGRV1"/>
</dbReference>
<keyword evidence="3" id="KW-0106">Calcium</keyword>
<dbReference type="OrthoDB" id="7229655at2"/>
<evidence type="ECO:0000256" key="1">
    <source>
        <dbReference type="ARBA" id="ARBA00022729"/>
    </source>
</evidence>
<dbReference type="PANTHER" id="PTHR46682:SF1">
    <property type="entry name" value="ADHESION G-PROTEIN COUPLED RECEPTOR V1"/>
    <property type="match status" value="1"/>
</dbReference>
<accession>A0A1I4CK27</accession>
<name>A0A1I4CK27_9PROT</name>
<evidence type="ECO:0000313" key="6">
    <source>
        <dbReference type="Proteomes" id="UP000199473"/>
    </source>
</evidence>
<dbReference type="GO" id="GO:0016020">
    <property type="term" value="C:membrane"/>
    <property type="evidence" value="ECO:0007669"/>
    <property type="project" value="InterPro"/>
</dbReference>
<dbReference type="Pfam" id="PF03160">
    <property type="entry name" value="Calx-beta"/>
    <property type="match status" value="8"/>
</dbReference>
<gene>
    <name evidence="5" type="ORF">SAMN02745775_107244</name>
</gene>
<feature type="domain" description="Calx-beta" evidence="4">
    <location>
        <begin position="714"/>
        <end position="821"/>
    </location>
</feature>
<feature type="domain" description="Calx-beta" evidence="4">
    <location>
        <begin position="835"/>
        <end position="940"/>
    </location>
</feature>
<keyword evidence="6" id="KW-1185">Reference proteome</keyword>
<evidence type="ECO:0000313" key="5">
    <source>
        <dbReference type="EMBL" id="SFK80291.1"/>
    </source>
</evidence>
<dbReference type="RefSeq" id="WP_092961423.1">
    <property type="nucleotide sequence ID" value="NZ_FOSQ01000007.1"/>
</dbReference>
<feature type="domain" description="Calx-beta" evidence="4">
    <location>
        <begin position="1190"/>
        <end position="1295"/>
    </location>
</feature>
<dbReference type="Gene3D" id="2.60.40.2030">
    <property type="match status" value="10"/>
</dbReference>
<sequence length="1331" mass="137137">MMNLNSALREVVEGNTLALVLERGAGDSKTYTVVWTVTGVRGDVTASDFAFGGVLPGGTFVLGASEASRTILIPTIRDSVLDPDEAIFVVANMTDQDGNISSVGRRFDIVADHDVIYSVRAVADSVAEGTFSAISPGLNTISFDVTRNSVRGQASITLDAAGSGLWPTDAADFPLWSPASQVVTFAPGQTTQRVSFVVNRDSVAEPNESFTVRLRDAPSGSTILVGEATTVIRDDDSRLSVTAQQGPLVEGTTGPTEFRYLVSRIGDASQALTVDWRLSTTNSSLAANIDDFDPMLGTAPASSGSLTLAAGESSGTLSIWIKGDSFFELNEVFDVSFTSTLPTIEGSRVFTSTIRSTILNDDASVAVTNTGLEILEGNAATSGQLLRLTRSGNTHLEQSLDWAVLDPASRDDLIPTWNYATAADFPGGILPSGRAVFAIGQSTTTIFVPVATDDLLEGMERVLFGLSNPSPGLDVRSASSPSLWIRDVYAGFTILPGGTSASESGDGALRISVERRGPLTDTASVAWTLEGLLDSADFAPGTPLSGRLTFAPGQQVQVVVLPILDDAGVEALRETATFRLSDPSPGMNILNGGTVAVEVLDDDATMRVTGASQVTEGQAGTTLLTYTLHREGYIADEASVNWAVVPDATRGQAVDAADFVGRTLPTGIATFAAGASTTTVTIAVAGDTRSEPNEYFTFNVAPTMPSLRVDTHQMPVTIVNDDPRIEAGTYSRTITEGHGGVTTMVIPLLRIGDTSGTDVVGWAASRSLSGVPAVVQARDFVGGALPTGSVTFAPGETMKEVVLSFVADSIAEAPEAFFRLALTTTTAGLGLGNAITGSLRDDDMVFDMQSGTVERAEGQAGTTPFIFTVTRAGLVTEAASVAWAVAGNGSAPADAADFAGGVLPSGTLSFAAGETSRTITVNVAGDRVAERAERFTVTLATTTANQSLGDADALGIILPDDSSVAITAHQAVRTEGHAGETTPFTFHVTRTGATDAAQSVAWSVAGTGASRTSASDFVGGAPPSGIVEFAAGETRKTITVNVSGDSTRELDETFVVRLSSPTNGLLLGQAEAQGTILRDETVMAITSTTGSAVEGNGGTTPFTFTVTRSGYLDAVQTASWSVVGAGGNGTSAADFAGASTPRGTIRFEAGETTRTITVNVASDGLVERDESFAVRLTAASPGVAFSPSQAVATILNDDTGVGITALSASKAEGQSGTTPFTFAITRTGVLDAEQSVSWATGGFGANRATAADFAGRVLPSGTVTFLAGEAQKVITLDVLGDTVVEAAEAFIIRLSTPSAGLVTTTPSATGLIANDDPAPTARLLASADWVL</sequence>
<feature type="domain" description="Calx-beta" evidence="4">
    <location>
        <begin position="228"/>
        <end position="338"/>
    </location>
</feature>
<dbReference type="GO" id="GO:0004930">
    <property type="term" value="F:G protein-coupled receptor activity"/>
    <property type="evidence" value="ECO:0007669"/>
    <property type="project" value="InterPro"/>
</dbReference>
<evidence type="ECO:0000256" key="2">
    <source>
        <dbReference type="ARBA" id="ARBA00022737"/>
    </source>
</evidence>
<organism evidence="5 6">
    <name type="scientific">Falsiroseomonas stagni DSM 19981</name>
    <dbReference type="NCBI Taxonomy" id="1123062"/>
    <lineage>
        <taxon>Bacteria</taxon>
        <taxon>Pseudomonadati</taxon>
        <taxon>Pseudomonadota</taxon>
        <taxon>Alphaproteobacteria</taxon>
        <taxon>Acetobacterales</taxon>
        <taxon>Roseomonadaceae</taxon>
        <taxon>Falsiroseomonas</taxon>
    </lineage>
</organism>
<dbReference type="InterPro" id="IPR003644">
    <property type="entry name" value="Calx_beta"/>
</dbReference>
<feature type="domain" description="Calx-beta" evidence="4">
    <location>
        <begin position="953"/>
        <end position="1059"/>
    </location>
</feature>
<dbReference type="SUPFAM" id="SSF141072">
    <property type="entry name" value="CalX-like"/>
    <property type="match status" value="11"/>
</dbReference>
<dbReference type="STRING" id="1123062.SAMN02745775_107244"/>